<dbReference type="Pfam" id="PF13664">
    <property type="entry name" value="DUF4149"/>
    <property type="match status" value="1"/>
</dbReference>
<dbReference type="GO" id="GO:0016020">
    <property type="term" value="C:membrane"/>
    <property type="evidence" value="ECO:0007669"/>
    <property type="project" value="UniProtKB-SubCell"/>
</dbReference>
<proteinExistence type="predicted"/>
<evidence type="ECO:0000313" key="8">
    <source>
        <dbReference type="Proteomes" id="UP000238274"/>
    </source>
</evidence>
<dbReference type="AlphaFoldDB" id="A0A2S4WHG2"/>
<name>A0A2S4WHG2_9BASI</name>
<accession>A0A2S4WHG2</accession>
<feature type="transmembrane region" description="Helical" evidence="5">
    <location>
        <begin position="54"/>
        <end position="78"/>
    </location>
</feature>
<evidence type="ECO:0000256" key="4">
    <source>
        <dbReference type="ARBA" id="ARBA00023136"/>
    </source>
</evidence>
<gene>
    <name evidence="7" type="ORF">PSHT_02682</name>
</gene>
<feature type="transmembrane region" description="Helical" evidence="5">
    <location>
        <begin position="126"/>
        <end position="146"/>
    </location>
</feature>
<comment type="subcellular location">
    <subcellularLocation>
        <location evidence="1">Membrane</location>
    </subcellularLocation>
</comment>
<dbReference type="Proteomes" id="UP000238274">
    <property type="component" value="Unassembled WGS sequence"/>
</dbReference>
<evidence type="ECO:0000256" key="5">
    <source>
        <dbReference type="SAM" id="Phobius"/>
    </source>
</evidence>
<evidence type="ECO:0000256" key="3">
    <source>
        <dbReference type="ARBA" id="ARBA00022989"/>
    </source>
</evidence>
<keyword evidence="2 5" id="KW-0812">Transmembrane</keyword>
<dbReference type="InterPro" id="IPR053009">
    <property type="entry name" value="Xanthocillin_Biosynth-Assoc"/>
</dbReference>
<dbReference type="InterPro" id="IPR025423">
    <property type="entry name" value="TMEM205-like"/>
</dbReference>
<dbReference type="EMBL" id="PKSM01000023">
    <property type="protein sequence ID" value="POW21179.1"/>
    <property type="molecule type" value="Genomic_DNA"/>
</dbReference>
<keyword evidence="8" id="KW-1185">Reference proteome</keyword>
<dbReference type="OrthoDB" id="1641132at2759"/>
<evidence type="ECO:0000256" key="1">
    <source>
        <dbReference type="ARBA" id="ARBA00004370"/>
    </source>
</evidence>
<comment type="caution">
    <text evidence="7">The sequence shown here is derived from an EMBL/GenBank/DDBJ whole genome shotgun (WGS) entry which is preliminary data.</text>
</comment>
<organism evidence="7 8">
    <name type="scientific">Puccinia striiformis</name>
    <dbReference type="NCBI Taxonomy" id="27350"/>
    <lineage>
        <taxon>Eukaryota</taxon>
        <taxon>Fungi</taxon>
        <taxon>Dikarya</taxon>
        <taxon>Basidiomycota</taxon>
        <taxon>Pucciniomycotina</taxon>
        <taxon>Pucciniomycetes</taxon>
        <taxon>Pucciniales</taxon>
        <taxon>Pucciniaceae</taxon>
        <taxon>Puccinia</taxon>
    </lineage>
</organism>
<evidence type="ECO:0000313" key="7">
    <source>
        <dbReference type="EMBL" id="POW21179.1"/>
    </source>
</evidence>
<dbReference type="PANTHER" id="PTHR23241">
    <property type="entry name" value="LATE EMBRYOGENESIS ABUNDANT PLANTS LEA-RELATED"/>
    <property type="match status" value="1"/>
</dbReference>
<feature type="domain" description="TMEM205-like" evidence="6">
    <location>
        <begin position="57"/>
        <end position="158"/>
    </location>
</feature>
<reference evidence="7 8" key="1">
    <citation type="submission" date="2017-12" db="EMBL/GenBank/DDBJ databases">
        <title>Gene loss provides genomic basis for host adaptation in cereal stripe rust fungi.</title>
        <authorList>
            <person name="Xia C."/>
        </authorList>
    </citation>
    <scope>NUCLEOTIDE SEQUENCE [LARGE SCALE GENOMIC DNA]</scope>
    <source>
        <strain evidence="7 8">93TX-2</strain>
    </source>
</reference>
<evidence type="ECO:0000256" key="2">
    <source>
        <dbReference type="ARBA" id="ARBA00022692"/>
    </source>
</evidence>
<keyword evidence="3 5" id="KW-1133">Transmembrane helix</keyword>
<dbReference type="VEuPathDB" id="FungiDB:PSHT_02682"/>
<dbReference type="PANTHER" id="PTHR23241:SF102">
    <property type="entry name" value="LD23009P"/>
    <property type="match status" value="1"/>
</dbReference>
<evidence type="ECO:0000259" key="6">
    <source>
        <dbReference type="Pfam" id="PF13664"/>
    </source>
</evidence>
<keyword evidence="4 5" id="KW-0472">Membrane</keyword>
<protein>
    <recommendedName>
        <fullName evidence="6">TMEM205-like domain-containing protein</fullName>
    </recommendedName>
</protein>
<reference evidence="8" key="2">
    <citation type="journal article" date="2018" name="BMC Genomics">
        <title>Genomic insights into host adaptation between the wheat stripe rust pathogen (Puccinia striiformis f. sp. tritici) and the barley stripe rust pathogen (Puccinia striiformis f. sp. hordei).</title>
        <authorList>
            <person name="Xia C."/>
            <person name="Wang M."/>
            <person name="Yin C."/>
            <person name="Cornejo O.E."/>
            <person name="Hulbert S.H."/>
            <person name="Chen X."/>
        </authorList>
    </citation>
    <scope>NUCLEOTIDE SEQUENCE [LARGE SCALE GENOMIC DNA]</scope>
    <source>
        <strain evidence="8">93TX-2</strain>
    </source>
</reference>
<dbReference type="VEuPathDB" id="FungiDB:PSTT_10355"/>
<sequence length="204" mass="22514">MRSGSDHHPGILTLGASERSLHQKIIIKTLNDNHHHDQSHTCVLIEVGLSPRSIFNLALGVNVGSAIWVSTVGGLIMYKHLPKPYFVITRILQDGRRIISLMLGIHFKLGSSLHGSCNGCRDSTYVIRYLLGTMTLSSLINLFYVGPKTTEIMFARHKLEASEGSKSDGKDTSDNMKSLNKQFSTFHAISSGLNMFGFLVPSIF</sequence>
<reference evidence="8" key="3">
    <citation type="journal article" date="2018" name="Mol. Plant Microbe Interact.">
        <title>Genome sequence resources for the wheat stripe rust pathogen (Puccinia striiformis f. sp. tritici) and the barley stripe rust pathogen (Puccinia striiformis f. sp. hordei).</title>
        <authorList>
            <person name="Xia C."/>
            <person name="Wang M."/>
            <person name="Yin C."/>
            <person name="Cornejo O.E."/>
            <person name="Hulbert S.H."/>
            <person name="Chen X."/>
        </authorList>
    </citation>
    <scope>NUCLEOTIDE SEQUENCE [LARGE SCALE GENOMIC DNA]</scope>
    <source>
        <strain evidence="8">93TX-2</strain>
    </source>
</reference>